<organism evidence="1 2">
    <name type="scientific">Bacillus pseudomycoides</name>
    <dbReference type="NCBI Taxonomy" id="64104"/>
    <lineage>
        <taxon>Bacteria</taxon>
        <taxon>Bacillati</taxon>
        <taxon>Bacillota</taxon>
        <taxon>Bacilli</taxon>
        <taxon>Bacillales</taxon>
        <taxon>Bacillaceae</taxon>
        <taxon>Bacillus</taxon>
        <taxon>Bacillus cereus group</taxon>
    </lineage>
</organism>
<gene>
    <name evidence="1" type="ORF">CON65_22950</name>
</gene>
<dbReference type="EMBL" id="NVOR01000116">
    <property type="protein sequence ID" value="PED80364.1"/>
    <property type="molecule type" value="Genomic_DNA"/>
</dbReference>
<sequence length="83" mass="9427">MIILTEKTLSSKRSEGGSSSIVVWIVVKTGRFNVLQQRKQTGISTVCRVFLLEDMASELLIRRIKNDAVEKILWKIKLALLLL</sequence>
<comment type="caution">
    <text evidence="1">The sequence shown here is derived from an EMBL/GenBank/DDBJ whole genome shotgun (WGS) entry which is preliminary data.</text>
</comment>
<dbReference type="Proteomes" id="UP000221020">
    <property type="component" value="Unassembled WGS sequence"/>
</dbReference>
<evidence type="ECO:0000313" key="2">
    <source>
        <dbReference type="Proteomes" id="UP000221020"/>
    </source>
</evidence>
<proteinExistence type="predicted"/>
<protein>
    <submittedName>
        <fullName evidence="1">Uncharacterized protein</fullName>
    </submittedName>
</protein>
<evidence type="ECO:0000313" key="1">
    <source>
        <dbReference type="EMBL" id="PED80364.1"/>
    </source>
</evidence>
<reference evidence="1 2" key="1">
    <citation type="submission" date="2017-09" db="EMBL/GenBank/DDBJ databases">
        <title>Large-scale bioinformatics analysis of Bacillus genomes uncovers conserved roles of natural products in bacterial physiology.</title>
        <authorList>
            <consortium name="Agbiome Team Llc"/>
            <person name="Bleich R.M."/>
            <person name="Grubbs K.J."/>
            <person name="Santa Maria K.C."/>
            <person name="Allen S.E."/>
            <person name="Farag S."/>
            <person name="Shank E.A."/>
            <person name="Bowers A."/>
        </authorList>
    </citation>
    <scope>NUCLEOTIDE SEQUENCE [LARGE SCALE GENOMIC DNA]</scope>
    <source>
        <strain evidence="1 2">AFS092012</strain>
    </source>
</reference>
<accession>A0AA91ZRF2</accession>
<name>A0AA91ZRF2_9BACI</name>
<dbReference type="AlphaFoldDB" id="A0AA91ZRF2"/>